<proteinExistence type="predicted"/>
<comment type="caution">
    <text evidence="1">The sequence shown here is derived from an EMBL/GenBank/DDBJ whole genome shotgun (WGS) entry which is preliminary data.</text>
</comment>
<protein>
    <submittedName>
        <fullName evidence="1">Uncharacterized protein</fullName>
    </submittedName>
</protein>
<dbReference type="EMBL" id="ACCH01000190">
    <property type="protein sequence ID" value="EEF89641.1"/>
    <property type="molecule type" value="Genomic_DNA"/>
</dbReference>
<sequence length="47" mass="5593">MDKNSFITWNCKFHALKQAVSCFETSSFTPRNRQFHTEKQTLLLKET</sequence>
<organism evidence="1 2">
    <name type="scientific">Bacteroides cellulosilyticus DSM 14838</name>
    <dbReference type="NCBI Taxonomy" id="537012"/>
    <lineage>
        <taxon>Bacteria</taxon>
        <taxon>Pseudomonadati</taxon>
        <taxon>Bacteroidota</taxon>
        <taxon>Bacteroidia</taxon>
        <taxon>Bacteroidales</taxon>
        <taxon>Bacteroidaceae</taxon>
        <taxon>Bacteroides</taxon>
    </lineage>
</organism>
<dbReference type="Proteomes" id="UP000003711">
    <property type="component" value="Unassembled WGS sequence"/>
</dbReference>
<reference evidence="1 2" key="1">
    <citation type="submission" date="2008-12" db="EMBL/GenBank/DDBJ databases">
        <authorList>
            <person name="Fulton L."/>
            <person name="Clifton S."/>
            <person name="Fulton B."/>
            <person name="Xu J."/>
            <person name="Minx P."/>
            <person name="Pepin K.H."/>
            <person name="Johnson M."/>
            <person name="Bhonagiri V."/>
            <person name="Nash W.E."/>
            <person name="Mardis E.R."/>
            <person name="Wilson R.K."/>
        </authorList>
    </citation>
    <scope>NUCLEOTIDE SEQUENCE [LARGE SCALE GENOMIC DNA]</scope>
    <source>
        <strain evidence="1 2">DSM 14838</strain>
    </source>
</reference>
<dbReference type="AlphaFoldDB" id="E2NEM0"/>
<evidence type="ECO:0000313" key="2">
    <source>
        <dbReference type="Proteomes" id="UP000003711"/>
    </source>
</evidence>
<accession>E2NEM0</accession>
<evidence type="ECO:0000313" key="1">
    <source>
        <dbReference type="EMBL" id="EEF89641.1"/>
    </source>
</evidence>
<name>E2NEM0_9BACE</name>
<gene>
    <name evidence="1" type="ORF">BACCELL_02737</name>
</gene>
<reference evidence="1 2" key="2">
    <citation type="submission" date="2009-01" db="EMBL/GenBank/DDBJ databases">
        <title>Draft genome sequence of Bacteroides cellulosilyticus (DSM 14838).</title>
        <authorList>
            <person name="Sudarsanam P."/>
            <person name="Ley R."/>
            <person name="Guruge J."/>
            <person name="Turnbaugh P.J."/>
            <person name="Mahowald M."/>
            <person name="Liep D."/>
            <person name="Gordon J."/>
        </authorList>
    </citation>
    <scope>NUCLEOTIDE SEQUENCE [LARGE SCALE GENOMIC DNA]</scope>
    <source>
        <strain evidence="1 2">DSM 14838</strain>
    </source>
</reference>
<dbReference type="HOGENOM" id="CLU_3164409_0_0_10"/>